<accession>A0ABD7X8M0</accession>
<gene>
    <name evidence="1" type="ORF">PWB86_04290</name>
</gene>
<dbReference type="InterPro" id="IPR046776">
    <property type="entry name" value="Pectate_lyase_5"/>
</dbReference>
<evidence type="ECO:0008006" key="3">
    <source>
        <dbReference type="Google" id="ProtNLM"/>
    </source>
</evidence>
<evidence type="ECO:0000313" key="2">
    <source>
        <dbReference type="Proteomes" id="UP001214131"/>
    </source>
</evidence>
<proteinExistence type="predicted"/>
<organism evidence="1 2">
    <name type="scientific">Pediococcus pentosaceus</name>
    <dbReference type="NCBI Taxonomy" id="1255"/>
    <lineage>
        <taxon>Bacteria</taxon>
        <taxon>Bacillati</taxon>
        <taxon>Bacillota</taxon>
        <taxon>Bacilli</taxon>
        <taxon>Lactobacillales</taxon>
        <taxon>Lactobacillaceae</taxon>
        <taxon>Pediococcus</taxon>
    </lineage>
</organism>
<dbReference type="EMBL" id="CP118739">
    <property type="protein sequence ID" value="WEA58088.1"/>
    <property type="molecule type" value="Genomic_DNA"/>
</dbReference>
<protein>
    <recommendedName>
        <fullName evidence="3">Adhesin domain-containing protein</fullName>
    </recommendedName>
</protein>
<evidence type="ECO:0000313" key="1">
    <source>
        <dbReference type="EMBL" id="WEA58088.1"/>
    </source>
</evidence>
<dbReference type="RefSeq" id="WP_115154464.1">
    <property type="nucleotide sequence ID" value="NZ_CAKMAM010000002.1"/>
</dbReference>
<name>A0ABD7X8M0_PEDPE</name>
<dbReference type="AlphaFoldDB" id="A0ABD7X8M0"/>
<dbReference type="Proteomes" id="UP001214131">
    <property type="component" value="Chromosome"/>
</dbReference>
<sequence>MNYKKTVVAVALIGGIGLGTVSTLDTNNVKADSHATVSKQVLTNQVNQVKNGQSTQQAQSAVTVSSWSEFEAALKDKNVTDVSLNNNIQVEAAFLAKGLTKNIHGNGHTIDADNHDVKLDTINAVGEIDNAKIVNTNSLGILWSDLSNVKVTYRNVEHSGKEMLQLYHGELILDGTVSSTSGSEEVFEGQHLTINPNAVVDFSNSSSSHSPIQIITSHGKMSVGSGAVLTVNSVAKCIDGVAYTQLENNGTMRLKSTAHQAIYLADHGEMNFNKGSRLTAIAHDEVNEGIKAYLGNIYVHSGAIFGVTSSGHQATILAGGKLIFEKGANYAVVNTNPRGAIFGSDVHTQVTLQSDNGIRTWNRENVTNENPDHEYKGEIESSFDIIGIENTVTQTDMQSNNTDFASTFKTKEVGKITGGNFNV</sequence>
<dbReference type="Pfam" id="PF20585">
    <property type="entry name" value="Pectate_lyase_5"/>
    <property type="match status" value="1"/>
</dbReference>
<reference evidence="1 2" key="1">
    <citation type="submission" date="2023-02" db="EMBL/GenBank/DDBJ databases">
        <title>Comparative genomics and fermentation flavor characterization of five lactic acid bacteria reveal flavor biosynthesis metabolic pathways in fermented muskmelon puree.</title>
        <authorList>
            <person name="Yuan L."/>
            <person name="Li M."/>
            <person name="Xu X."/>
            <person name="Lao F."/>
            <person name="Wu J."/>
        </authorList>
    </citation>
    <scope>NUCLEOTIDE SEQUENCE [LARGE SCALE GENOMIC DNA]</scope>
    <source>
        <strain evidence="1 2">Ca-4</strain>
    </source>
</reference>